<keyword evidence="3" id="KW-1185">Reference proteome</keyword>
<dbReference type="InterPro" id="IPR005135">
    <property type="entry name" value="Endo/exonuclease/phosphatase"/>
</dbReference>
<sequence>MTILQLNIWMSGTKVPDGIARCADIVRTTHADVVITSESTPQAVEELRHLLGDGWYAASDPARNGVLARWPVAKVGRSDDYLATHVAHPGRTLAVYSMHLEYEYYTPFLYRGYGGSTRYLPSGRWGWGPMPSPVLDEDDLKRVNVESRRPAVGATVAAMMRADTTAGRAPVAGGDFNEPSHLDYTIDAMYAFDHMGVTRVWETTKAFADKGLADTFRQAHPDPLTHPGVTWPVAVPGHDPGALSWAPLADVRDRIDVIFHDPAATTLLSAQLVGPSQSVCRTARVDETDSPDYLTLPTPWPTDHRGNLVRLSV</sequence>
<feature type="domain" description="Endonuclease/exonuclease/phosphatase" evidence="1">
    <location>
        <begin position="4"/>
        <end position="304"/>
    </location>
</feature>
<evidence type="ECO:0000313" key="2">
    <source>
        <dbReference type="EMBL" id="EEH66393.1"/>
    </source>
</evidence>
<organism evidence="2 3">
    <name type="scientific">Actinomyces urogenitalis DSM 15434</name>
    <dbReference type="NCBI Taxonomy" id="525246"/>
    <lineage>
        <taxon>Bacteria</taxon>
        <taxon>Bacillati</taxon>
        <taxon>Actinomycetota</taxon>
        <taxon>Actinomycetes</taxon>
        <taxon>Actinomycetales</taxon>
        <taxon>Actinomycetaceae</taxon>
        <taxon>Actinomyces</taxon>
    </lineage>
</organism>
<dbReference type="Proteomes" id="UP000004778">
    <property type="component" value="Unassembled WGS sequence"/>
</dbReference>
<dbReference type="InterPro" id="IPR036691">
    <property type="entry name" value="Endo/exonu/phosph_ase_sf"/>
</dbReference>
<dbReference type="GO" id="GO:0003824">
    <property type="term" value="F:catalytic activity"/>
    <property type="evidence" value="ECO:0007669"/>
    <property type="project" value="InterPro"/>
</dbReference>
<dbReference type="eggNOG" id="COG0708">
    <property type="taxonomic scope" value="Bacteria"/>
</dbReference>
<gene>
    <name evidence="2" type="ORF">HMPREF0058_0759</name>
</gene>
<protein>
    <recommendedName>
        <fullName evidence="1">Endonuclease/exonuclease/phosphatase domain-containing protein</fullName>
    </recommendedName>
</protein>
<dbReference type="Pfam" id="PF03372">
    <property type="entry name" value="Exo_endo_phos"/>
    <property type="match status" value="1"/>
</dbReference>
<reference evidence="2 3" key="1">
    <citation type="submission" date="2009-01" db="EMBL/GenBank/DDBJ databases">
        <authorList>
            <person name="Qin X."/>
            <person name="Bachman B."/>
            <person name="Battles P."/>
            <person name="Bell A."/>
            <person name="Bess C."/>
            <person name="Bickham C."/>
            <person name="Chaboub L."/>
            <person name="Chen D."/>
            <person name="Coyle M."/>
            <person name="Deiros D.R."/>
            <person name="Dinh H."/>
            <person name="Forbes L."/>
            <person name="Fowler G."/>
            <person name="Francisco L."/>
            <person name="Fu Q."/>
            <person name="Gubbala S."/>
            <person name="Hale W."/>
            <person name="Han Y."/>
            <person name="Hemphill L."/>
            <person name="Highlander S.K."/>
            <person name="Hirani K."/>
            <person name="Hogues M."/>
            <person name="Jackson L."/>
            <person name="Jakkamsetti A."/>
            <person name="Javaid M."/>
            <person name="Jiang H."/>
            <person name="Korchina V."/>
            <person name="Kovar C."/>
            <person name="Lara F."/>
            <person name="Lee S."/>
            <person name="Mata R."/>
            <person name="Mathew T."/>
            <person name="Moen C."/>
            <person name="Morales K."/>
            <person name="Munidasa M."/>
            <person name="Nazareth L."/>
            <person name="Ngo R."/>
            <person name="Nguyen L."/>
            <person name="Okwuonu G."/>
            <person name="Ongeri F."/>
            <person name="Patil S."/>
            <person name="Petrosino J."/>
            <person name="Pham C."/>
            <person name="Pham P."/>
            <person name="Pu L.-L."/>
            <person name="Puazo M."/>
            <person name="Raj R."/>
            <person name="Reid J."/>
            <person name="Rouhana J."/>
            <person name="Saada N."/>
            <person name="Shang Y."/>
            <person name="Simmons D."/>
            <person name="Thornton R."/>
            <person name="Warren J."/>
            <person name="Weissenberger G."/>
            <person name="Zhang J."/>
            <person name="Zhang L."/>
            <person name="Zhou C."/>
            <person name="Zhu D."/>
            <person name="Muzny D."/>
            <person name="Worley K."/>
            <person name="Gibbs R."/>
        </authorList>
    </citation>
    <scope>NUCLEOTIDE SEQUENCE [LARGE SCALE GENOMIC DNA]</scope>
    <source>
        <strain evidence="2 3">DSM 15434</strain>
    </source>
</reference>
<comment type="caution">
    <text evidence="2">The sequence shown here is derived from an EMBL/GenBank/DDBJ whole genome shotgun (WGS) entry which is preliminary data.</text>
</comment>
<dbReference type="EMBL" id="ACFH01000051">
    <property type="protein sequence ID" value="EEH66393.1"/>
    <property type="molecule type" value="Genomic_DNA"/>
</dbReference>
<name>C0W4G5_9ACTO</name>
<proteinExistence type="predicted"/>
<dbReference type="PANTHER" id="PTHR41349:SF1">
    <property type="entry name" value="PROTEIN CBG08683"/>
    <property type="match status" value="1"/>
</dbReference>
<dbReference type="AlphaFoldDB" id="C0W4G5"/>
<evidence type="ECO:0000259" key="1">
    <source>
        <dbReference type="Pfam" id="PF03372"/>
    </source>
</evidence>
<dbReference type="SUPFAM" id="SSF56219">
    <property type="entry name" value="DNase I-like"/>
    <property type="match status" value="1"/>
</dbReference>
<dbReference type="HOGENOM" id="CLU_049141_0_0_11"/>
<dbReference type="Gene3D" id="3.60.10.10">
    <property type="entry name" value="Endonuclease/exonuclease/phosphatase"/>
    <property type="match status" value="1"/>
</dbReference>
<evidence type="ECO:0000313" key="3">
    <source>
        <dbReference type="Proteomes" id="UP000004778"/>
    </source>
</evidence>
<dbReference type="PANTHER" id="PTHR41349">
    <property type="match status" value="1"/>
</dbReference>
<accession>C0W4G5</accession>
<dbReference type="STRING" id="103621.GCA_001067145_01353"/>